<accession>A0ABS5FVP9</accession>
<dbReference type="SUPFAM" id="SSF55781">
    <property type="entry name" value="GAF domain-like"/>
    <property type="match status" value="1"/>
</dbReference>
<gene>
    <name evidence="10" type="ORF">JQ615_36175</name>
</gene>
<keyword evidence="11" id="KW-1185">Reference proteome</keyword>
<dbReference type="InterPro" id="IPR029016">
    <property type="entry name" value="GAF-like_dom_sf"/>
</dbReference>
<dbReference type="Gene3D" id="3.30.565.10">
    <property type="entry name" value="Histidine kinase-like ATPase, C-terminal domain"/>
    <property type="match status" value="1"/>
</dbReference>
<evidence type="ECO:0000256" key="4">
    <source>
        <dbReference type="ARBA" id="ARBA00022679"/>
    </source>
</evidence>
<evidence type="ECO:0000259" key="8">
    <source>
        <dbReference type="SMART" id="SM00065"/>
    </source>
</evidence>
<dbReference type="InterPro" id="IPR036890">
    <property type="entry name" value="HATPase_C_sf"/>
</dbReference>
<dbReference type="InterPro" id="IPR003018">
    <property type="entry name" value="GAF"/>
</dbReference>
<keyword evidence="7" id="KW-0067">ATP-binding</keyword>
<dbReference type="EMBL" id="JAFCJH010000062">
    <property type="protein sequence ID" value="MBR0800813.1"/>
    <property type="molecule type" value="Genomic_DNA"/>
</dbReference>
<dbReference type="SMART" id="SM00065">
    <property type="entry name" value="GAF"/>
    <property type="match status" value="1"/>
</dbReference>
<organism evidence="10 11">
    <name type="scientific">Bradyrhizobium jicamae</name>
    <dbReference type="NCBI Taxonomy" id="280332"/>
    <lineage>
        <taxon>Bacteria</taxon>
        <taxon>Pseudomonadati</taxon>
        <taxon>Pseudomonadota</taxon>
        <taxon>Alphaproteobacteria</taxon>
        <taxon>Hyphomicrobiales</taxon>
        <taxon>Nitrobacteraceae</taxon>
        <taxon>Bradyrhizobium</taxon>
    </lineage>
</organism>
<dbReference type="SMART" id="SM00911">
    <property type="entry name" value="HWE_HK"/>
    <property type="match status" value="1"/>
</dbReference>
<protein>
    <recommendedName>
        <fullName evidence="2">histidine kinase</fullName>
        <ecNumber evidence="2">2.7.13.3</ecNumber>
    </recommendedName>
</protein>
<dbReference type="RefSeq" id="WP_212399335.1">
    <property type="nucleotide sequence ID" value="NZ_JAFCJH010000062.1"/>
</dbReference>
<evidence type="ECO:0000256" key="3">
    <source>
        <dbReference type="ARBA" id="ARBA00022553"/>
    </source>
</evidence>
<keyword evidence="6" id="KW-0418">Kinase</keyword>
<name>A0ABS5FVP9_9BRAD</name>
<dbReference type="PANTHER" id="PTHR41523:SF7">
    <property type="entry name" value="HISTIDINE KINASE"/>
    <property type="match status" value="1"/>
</dbReference>
<evidence type="ECO:0000313" key="11">
    <source>
        <dbReference type="Proteomes" id="UP001315278"/>
    </source>
</evidence>
<evidence type="ECO:0000256" key="6">
    <source>
        <dbReference type="ARBA" id="ARBA00022777"/>
    </source>
</evidence>
<feature type="domain" description="GAF" evidence="8">
    <location>
        <begin position="53"/>
        <end position="204"/>
    </location>
</feature>
<evidence type="ECO:0000256" key="2">
    <source>
        <dbReference type="ARBA" id="ARBA00012438"/>
    </source>
</evidence>
<keyword evidence="4" id="KW-0808">Transferase</keyword>
<dbReference type="Pfam" id="PF07536">
    <property type="entry name" value="HWE_HK"/>
    <property type="match status" value="1"/>
</dbReference>
<feature type="domain" description="Signal transduction histidine kinase HWE region" evidence="9">
    <location>
        <begin position="215"/>
        <end position="298"/>
    </location>
</feature>
<sequence>MDDEPTIESLRRQLFEAETAISERDDLQRTLTDELRTMTRMHGLADRLLAISDLSTGLNEVLDAALGVFDSVRGTVQILDPEAGTLSYAASRGFDEKALAAVPPIDRDFHSTCAVCIRTGGRVVAGDIASDPRWADHASTAAELGYGAALSSPLKTRRDELLGVMTVHFNDPYTPSDRELRWADLFAQSAAHLVERALAEAALRRSREQEILIHELQHRTRNLLTVISGVADQTLAASRSLEEFAPRFEERLAALGRVQGLLSRDIEPNVTVEDLIRLELTARGLDLRGEVVLLEGPKQPLPPAAIQLLALAVHELLTNAVKHGSLRRPEGRLKISWGSVANVDRERLRLDWHESGAALTADASTRGFGLELLESLLPFELDARTTVDFTRDGVHVSVDLPL</sequence>
<keyword evidence="5" id="KW-0547">Nucleotide-binding</keyword>
<dbReference type="Pfam" id="PF13185">
    <property type="entry name" value="GAF_2"/>
    <property type="match status" value="1"/>
</dbReference>
<dbReference type="InterPro" id="IPR011102">
    <property type="entry name" value="Sig_transdc_His_kinase_HWE"/>
</dbReference>
<evidence type="ECO:0000256" key="5">
    <source>
        <dbReference type="ARBA" id="ARBA00022741"/>
    </source>
</evidence>
<dbReference type="Proteomes" id="UP001315278">
    <property type="component" value="Unassembled WGS sequence"/>
</dbReference>
<dbReference type="PANTHER" id="PTHR41523">
    <property type="entry name" value="TWO-COMPONENT SYSTEM SENSOR PROTEIN"/>
    <property type="match status" value="1"/>
</dbReference>
<reference evidence="11" key="1">
    <citation type="journal article" date="2021" name="ISME J.">
        <title>Evolutionary origin and ecological implication of a unique nif island in free-living Bradyrhizobium lineages.</title>
        <authorList>
            <person name="Tao J."/>
        </authorList>
    </citation>
    <scope>NUCLEOTIDE SEQUENCE [LARGE SCALE GENOMIC DNA]</scope>
    <source>
        <strain evidence="11">SZCCT0434</strain>
    </source>
</reference>
<dbReference type="EC" id="2.7.13.3" evidence="2"/>
<evidence type="ECO:0000259" key="9">
    <source>
        <dbReference type="SMART" id="SM00911"/>
    </source>
</evidence>
<evidence type="ECO:0000313" key="10">
    <source>
        <dbReference type="EMBL" id="MBR0800813.1"/>
    </source>
</evidence>
<evidence type="ECO:0000256" key="1">
    <source>
        <dbReference type="ARBA" id="ARBA00000085"/>
    </source>
</evidence>
<comment type="catalytic activity">
    <reaction evidence="1">
        <text>ATP + protein L-histidine = ADP + protein N-phospho-L-histidine.</text>
        <dbReference type="EC" id="2.7.13.3"/>
    </reaction>
</comment>
<keyword evidence="3" id="KW-0597">Phosphoprotein</keyword>
<proteinExistence type="predicted"/>
<dbReference type="Gene3D" id="3.30.450.40">
    <property type="match status" value="1"/>
</dbReference>
<comment type="caution">
    <text evidence="10">The sequence shown here is derived from an EMBL/GenBank/DDBJ whole genome shotgun (WGS) entry which is preliminary data.</text>
</comment>
<dbReference type="SUPFAM" id="SSF55874">
    <property type="entry name" value="ATPase domain of HSP90 chaperone/DNA topoisomerase II/histidine kinase"/>
    <property type="match status" value="1"/>
</dbReference>
<evidence type="ECO:0000256" key="7">
    <source>
        <dbReference type="ARBA" id="ARBA00022840"/>
    </source>
</evidence>